<reference evidence="5 6" key="1">
    <citation type="submission" date="2018-06" db="EMBL/GenBank/DDBJ databases">
        <authorList>
            <consortium name="Pathogen Informatics"/>
            <person name="Doyle S."/>
        </authorList>
    </citation>
    <scope>NUCLEOTIDE SEQUENCE [LARGE SCALE GENOMIC DNA]</scope>
    <source>
        <strain evidence="5 6">NCTC8333</strain>
    </source>
</reference>
<dbReference type="SUPFAM" id="SSF52540">
    <property type="entry name" value="P-loop containing nucleoside triphosphate hydrolases"/>
    <property type="match status" value="1"/>
</dbReference>
<comment type="caution">
    <text evidence="5">The sequence shown here is derived from an EMBL/GenBank/DDBJ whole genome shotgun (WGS) entry which is preliminary data.</text>
</comment>
<dbReference type="CDD" id="cd19481">
    <property type="entry name" value="RecA-like_protease"/>
    <property type="match status" value="1"/>
</dbReference>
<dbReference type="InterPro" id="IPR003959">
    <property type="entry name" value="ATPase_AAA_core"/>
</dbReference>
<protein>
    <submittedName>
        <fullName evidence="5">ATPase, AAA-superfamily</fullName>
    </submittedName>
</protein>
<dbReference type="Gene3D" id="3.40.50.300">
    <property type="entry name" value="P-loop containing nucleotide triphosphate hydrolases"/>
    <property type="match status" value="1"/>
</dbReference>
<dbReference type="GO" id="GO:0005524">
    <property type="term" value="F:ATP binding"/>
    <property type="evidence" value="ECO:0007669"/>
    <property type="project" value="UniProtKB-KW"/>
</dbReference>
<sequence length="242" mass="28214">MKFLSRIDEFLIKEKSNLVGHIEVYNACKKVINLVHSSNKEMSEICNELDIRSINIFYGETGTGKTTLSYSLAKYALDEFEAELYEINMQHVITSDLGKTLENFHSAYEEIKELSANGNGIVLFLDEVDRLIVDRNQTNEVSEMKRAFISFMDFLQSISFENRITILATTNCFELLDPALKRRFSFQYEIKCNRFELDLYLNAIKEKLPREIKDKISWDDFSVFKTIAEIKQRIRVDIINSL</sequence>
<organism evidence="5 6">
    <name type="scientific">Escherichia coli</name>
    <dbReference type="NCBI Taxonomy" id="562"/>
    <lineage>
        <taxon>Bacteria</taxon>
        <taxon>Pseudomonadati</taxon>
        <taxon>Pseudomonadota</taxon>
        <taxon>Gammaproteobacteria</taxon>
        <taxon>Enterobacterales</taxon>
        <taxon>Enterobacteriaceae</taxon>
        <taxon>Escherichia</taxon>
    </lineage>
</organism>
<dbReference type="InterPro" id="IPR003593">
    <property type="entry name" value="AAA+_ATPase"/>
</dbReference>
<proteinExistence type="inferred from homology"/>
<gene>
    <name evidence="5" type="ORF">NCTC8333_00936</name>
</gene>
<dbReference type="SMART" id="SM00382">
    <property type="entry name" value="AAA"/>
    <property type="match status" value="1"/>
</dbReference>
<dbReference type="PANTHER" id="PTHR23077">
    <property type="entry name" value="AAA-FAMILY ATPASE"/>
    <property type="match status" value="1"/>
</dbReference>
<dbReference type="GO" id="GO:0016887">
    <property type="term" value="F:ATP hydrolysis activity"/>
    <property type="evidence" value="ECO:0007669"/>
    <property type="project" value="InterPro"/>
</dbReference>
<evidence type="ECO:0000259" key="4">
    <source>
        <dbReference type="SMART" id="SM00382"/>
    </source>
</evidence>
<evidence type="ECO:0000256" key="3">
    <source>
        <dbReference type="RuleBase" id="RU003651"/>
    </source>
</evidence>
<evidence type="ECO:0000256" key="1">
    <source>
        <dbReference type="ARBA" id="ARBA00022741"/>
    </source>
</evidence>
<dbReference type="AlphaFoldDB" id="A0AAX2K601"/>
<name>A0AAX2K601_ECOLX</name>
<dbReference type="InterPro" id="IPR050168">
    <property type="entry name" value="AAA_ATPase_domain"/>
</dbReference>
<dbReference type="RefSeq" id="WP_001403325.1">
    <property type="nucleotide sequence ID" value="NZ_BDPI01000004.1"/>
</dbReference>
<evidence type="ECO:0000256" key="2">
    <source>
        <dbReference type="ARBA" id="ARBA00022840"/>
    </source>
</evidence>
<keyword evidence="2 3" id="KW-0067">ATP-binding</keyword>
<dbReference type="Pfam" id="PF00004">
    <property type="entry name" value="AAA"/>
    <property type="match status" value="1"/>
</dbReference>
<keyword evidence="1 3" id="KW-0547">Nucleotide-binding</keyword>
<dbReference type="EMBL" id="UGFE01000002">
    <property type="protein sequence ID" value="STM22075.1"/>
    <property type="molecule type" value="Genomic_DNA"/>
</dbReference>
<dbReference type="PANTHER" id="PTHR23077:SF171">
    <property type="entry name" value="NUCLEAR VALOSIN-CONTAINING PROTEIN-LIKE"/>
    <property type="match status" value="1"/>
</dbReference>
<dbReference type="Proteomes" id="UP000254718">
    <property type="component" value="Unassembled WGS sequence"/>
</dbReference>
<dbReference type="InterPro" id="IPR003960">
    <property type="entry name" value="ATPase_AAA_CS"/>
</dbReference>
<dbReference type="PROSITE" id="PS00674">
    <property type="entry name" value="AAA"/>
    <property type="match status" value="1"/>
</dbReference>
<accession>A0AAX2K601</accession>
<evidence type="ECO:0000313" key="5">
    <source>
        <dbReference type="EMBL" id="STM22075.1"/>
    </source>
</evidence>
<comment type="similarity">
    <text evidence="3">Belongs to the AAA ATPase family.</text>
</comment>
<dbReference type="InterPro" id="IPR027417">
    <property type="entry name" value="P-loop_NTPase"/>
</dbReference>
<feature type="domain" description="AAA+ ATPase" evidence="4">
    <location>
        <begin position="51"/>
        <end position="195"/>
    </location>
</feature>
<evidence type="ECO:0000313" key="6">
    <source>
        <dbReference type="Proteomes" id="UP000254718"/>
    </source>
</evidence>